<accession>A0AAU8DXJ2</accession>
<evidence type="ECO:0000313" key="2">
    <source>
        <dbReference type="EMBL" id="XCG65943.1"/>
    </source>
</evidence>
<gene>
    <name evidence="2" type="ORF">ABLG96_16025</name>
</gene>
<dbReference type="Gene3D" id="3.30.70.260">
    <property type="match status" value="1"/>
</dbReference>
<name>A0AAU8DXJ2_9ACTN</name>
<reference evidence="2" key="1">
    <citation type="submission" date="2024-05" db="EMBL/GenBank/DDBJ databases">
        <authorList>
            <person name="Cai S.Y."/>
            <person name="Jin L.M."/>
            <person name="Li H.R."/>
        </authorList>
    </citation>
    <scope>NUCLEOTIDE SEQUENCE</scope>
    <source>
        <strain evidence="2">A5-74</strain>
    </source>
</reference>
<dbReference type="RefSeq" id="WP_353651547.1">
    <property type="nucleotide sequence ID" value="NZ_CP159218.1"/>
</dbReference>
<dbReference type="SUPFAM" id="SSF55021">
    <property type="entry name" value="ACT-like"/>
    <property type="match status" value="1"/>
</dbReference>
<dbReference type="AlphaFoldDB" id="A0AAU8DXJ2"/>
<dbReference type="InterPro" id="IPR002912">
    <property type="entry name" value="ACT_dom"/>
</dbReference>
<feature type="domain" description="ACT" evidence="1">
    <location>
        <begin position="4"/>
        <end position="80"/>
    </location>
</feature>
<dbReference type="InterPro" id="IPR045865">
    <property type="entry name" value="ACT-like_dom_sf"/>
</dbReference>
<protein>
    <submittedName>
        <fullName evidence="2">Amino acid-binding protein</fullName>
    </submittedName>
</protein>
<proteinExistence type="predicted"/>
<evidence type="ECO:0000259" key="1">
    <source>
        <dbReference type="PROSITE" id="PS51671"/>
    </source>
</evidence>
<dbReference type="EMBL" id="CP159218">
    <property type="protein sequence ID" value="XCG65943.1"/>
    <property type="molecule type" value="Genomic_DNA"/>
</dbReference>
<dbReference type="PROSITE" id="PS51671">
    <property type="entry name" value="ACT"/>
    <property type="match status" value="1"/>
</dbReference>
<organism evidence="2">
    <name type="scientific">Nakamurella sp. A5-74</name>
    <dbReference type="NCBI Taxonomy" id="3158264"/>
    <lineage>
        <taxon>Bacteria</taxon>
        <taxon>Bacillati</taxon>
        <taxon>Actinomycetota</taxon>
        <taxon>Actinomycetes</taxon>
        <taxon>Nakamurellales</taxon>
        <taxon>Nakamurellaceae</taxon>
        <taxon>Nakamurella</taxon>
    </lineage>
</organism>
<sequence>MSYVLRLELPDRPGTLGAVATALGTVGADILAMDIVERSHGHAVDDLVVDMPKGKSPDVLITAAESVPGVRVETVRPDPGIADAHREWELVEALAGEPERAYHVLAELLPDVLRAGWAAVVRVRDDGTVELLAGGGGVPSFEGVVPGWAPLTGPTVLDIEENWVPEPWRAVGTELAAAPIGSSREAVLIGRPGGPALRRSEVGRLAHLAMLAAVMSGRAPAPGSWDAPAG</sequence>